<evidence type="ECO:0000256" key="2">
    <source>
        <dbReference type="ARBA" id="ARBA00022490"/>
    </source>
</evidence>
<gene>
    <name evidence="4" type="ORF">CLIB1423_13S02388</name>
</gene>
<dbReference type="GO" id="GO:0005869">
    <property type="term" value="C:dynactin complex"/>
    <property type="evidence" value="ECO:0007669"/>
    <property type="project" value="InterPro"/>
</dbReference>
<dbReference type="GO" id="GO:0005737">
    <property type="term" value="C:cytoplasm"/>
    <property type="evidence" value="ECO:0007669"/>
    <property type="project" value="UniProtKB-SubCell"/>
</dbReference>
<reference evidence="4" key="1">
    <citation type="submission" date="2022-03" db="EMBL/GenBank/DDBJ databases">
        <authorList>
            <person name="Legras J.-L."/>
            <person name="Devillers H."/>
            <person name="Grondin C."/>
        </authorList>
    </citation>
    <scope>NUCLEOTIDE SEQUENCE</scope>
    <source>
        <strain evidence="4">CLIB 1423</strain>
    </source>
</reference>
<sequence length="383" mass="42885">MDKYTGLPDIEEGPQQVFESSDVEDEPIALQEDAQSYADSDVDESSTDIVDAKKKFKHDFVTGEWDFSGNVGNPLSSSGYKVVSLNETVDEKLARITRELEEIKIASESEAIESDKNNEIEFLVGLVERLSDKNKTNEDSNEYTKAIETISPYSKRIKEVFELTSEQLSFKSSLVSNPATTGYVNPSAVLALEARIHDLETVLGSSEEGTRQSVQGQITELERKANLVYNPEYHTKKLSEEVEKLNANVERYLANRRLAQIGGRSVQGGSVVDQGQGGAEARNNKIDEVFSRIPDFDNVKAILPAVLARLKSLHLVHNELGACVRTVTELDKTLGGIETEMVKWNKSVNDVNEKLDKQELDFDRNKQIIEQWVKQLEERVGKK</sequence>
<feature type="region of interest" description="Disordered" evidence="3">
    <location>
        <begin position="1"/>
        <end position="27"/>
    </location>
</feature>
<protein>
    <submittedName>
        <fullName evidence="4">Nuclear migration protein Jnm1p</fullName>
    </submittedName>
</protein>
<dbReference type="GO" id="GO:0007017">
    <property type="term" value="P:microtubule-based process"/>
    <property type="evidence" value="ECO:0007669"/>
    <property type="project" value="InterPro"/>
</dbReference>
<evidence type="ECO:0000313" key="5">
    <source>
        <dbReference type="Proteomes" id="UP000837801"/>
    </source>
</evidence>
<dbReference type="EMBL" id="CAKXYY010000013">
    <property type="protein sequence ID" value="CAH2353942.1"/>
    <property type="molecule type" value="Genomic_DNA"/>
</dbReference>
<comment type="subcellular location">
    <subcellularLocation>
        <location evidence="1">Cytoplasm</location>
    </subcellularLocation>
</comment>
<organism evidence="4 5">
    <name type="scientific">[Candida] railenensis</name>
    <dbReference type="NCBI Taxonomy" id="45579"/>
    <lineage>
        <taxon>Eukaryota</taxon>
        <taxon>Fungi</taxon>
        <taxon>Dikarya</taxon>
        <taxon>Ascomycota</taxon>
        <taxon>Saccharomycotina</taxon>
        <taxon>Pichiomycetes</taxon>
        <taxon>Debaryomycetaceae</taxon>
        <taxon>Kurtzmaniella</taxon>
    </lineage>
</organism>
<dbReference type="Pfam" id="PF04912">
    <property type="entry name" value="Dynamitin"/>
    <property type="match status" value="1"/>
</dbReference>
<dbReference type="OrthoDB" id="4977at2759"/>
<accession>A0A9P0QS35</accession>
<proteinExistence type="predicted"/>
<dbReference type="PANTHER" id="PTHR15346">
    <property type="entry name" value="DYNACTIN SUBUNIT"/>
    <property type="match status" value="1"/>
</dbReference>
<name>A0A9P0QS35_9ASCO</name>
<evidence type="ECO:0000256" key="3">
    <source>
        <dbReference type="SAM" id="MobiDB-lite"/>
    </source>
</evidence>
<dbReference type="InterPro" id="IPR028133">
    <property type="entry name" value="Dynamitin"/>
</dbReference>
<dbReference type="Proteomes" id="UP000837801">
    <property type="component" value="Unassembled WGS sequence"/>
</dbReference>
<keyword evidence="5" id="KW-1185">Reference proteome</keyword>
<evidence type="ECO:0000256" key="1">
    <source>
        <dbReference type="ARBA" id="ARBA00004496"/>
    </source>
</evidence>
<keyword evidence="2" id="KW-0963">Cytoplasm</keyword>
<dbReference type="AlphaFoldDB" id="A0A9P0QS35"/>
<evidence type="ECO:0000313" key="4">
    <source>
        <dbReference type="EMBL" id="CAH2353942.1"/>
    </source>
</evidence>
<comment type="caution">
    <text evidence="4">The sequence shown here is derived from an EMBL/GenBank/DDBJ whole genome shotgun (WGS) entry which is preliminary data.</text>
</comment>